<dbReference type="Pfam" id="PF00581">
    <property type="entry name" value="Rhodanese"/>
    <property type="match status" value="1"/>
</dbReference>
<dbReference type="PANTHER" id="PTHR43031:SF1">
    <property type="entry name" value="PYRIDINE NUCLEOTIDE-DISULPHIDE OXIDOREDUCTASE"/>
    <property type="match status" value="1"/>
</dbReference>
<dbReference type="SMART" id="SM00450">
    <property type="entry name" value="RHOD"/>
    <property type="match status" value="1"/>
</dbReference>
<reference evidence="2" key="2">
    <citation type="journal article" date="2021" name="PeerJ">
        <title>Extensive microbial diversity within the chicken gut microbiome revealed by metagenomics and culture.</title>
        <authorList>
            <person name="Gilroy R."/>
            <person name="Ravi A."/>
            <person name="Getino M."/>
            <person name="Pursley I."/>
            <person name="Horton D.L."/>
            <person name="Alikhan N.F."/>
            <person name="Baker D."/>
            <person name="Gharbi K."/>
            <person name="Hall N."/>
            <person name="Watson M."/>
            <person name="Adriaenssens E.M."/>
            <person name="Foster-Nyarko E."/>
            <person name="Jarju S."/>
            <person name="Secka A."/>
            <person name="Antonio M."/>
            <person name="Oren A."/>
            <person name="Chaudhuri R.R."/>
            <person name="La Ragione R."/>
            <person name="Hildebrand F."/>
            <person name="Pallen M.J."/>
        </authorList>
    </citation>
    <scope>NUCLEOTIDE SEQUENCE</scope>
    <source>
        <strain evidence="2">CHK195-15760</strain>
    </source>
</reference>
<organism evidence="2 3">
    <name type="scientific">Candidatus Merdicola faecigallinarum</name>
    <dbReference type="NCBI Taxonomy" id="2840862"/>
    <lineage>
        <taxon>Bacteria</taxon>
        <taxon>Bacillati</taxon>
        <taxon>Bacillota</taxon>
        <taxon>Clostridia</taxon>
        <taxon>Candidatus Merdicola</taxon>
    </lineage>
</organism>
<dbReference type="InterPro" id="IPR001763">
    <property type="entry name" value="Rhodanese-like_dom"/>
</dbReference>
<dbReference type="SUPFAM" id="SSF52821">
    <property type="entry name" value="Rhodanese/Cell cycle control phosphatase"/>
    <property type="match status" value="1"/>
</dbReference>
<gene>
    <name evidence="2" type="ORF">IAB70_03165</name>
</gene>
<dbReference type="EMBL" id="DVNH01000022">
    <property type="protein sequence ID" value="HIU51605.1"/>
    <property type="molecule type" value="Genomic_DNA"/>
</dbReference>
<dbReference type="PANTHER" id="PTHR43031">
    <property type="entry name" value="FAD-DEPENDENT OXIDOREDUCTASE"/>
    <property type="match status" value="1"/>
</dbReference>
<evidence type="ECO:0000259" key="1">
    <source>
        <dbReference type="PROSITE" id="PS50206"/>
    </source>
</evidence>
<name>A0A9D1S997_9FIRM</name>
<reference evidence="2" key="1">
    <citation type="submission" date="2020-10" db="EMBL/GenBank/DDBJ databases">
        <authorList>
            <person name="Gilroy R."/>
        </authorList>
    </citation>
    <scope>NUCLEOTIDE SEQUENCE</scope>
    <source>
        <strain evidence="2">CHK195-15760</strain>
    </source>
</reference>
<dbReference type="CDD" id="cd00158">
    <property type="entry name" value="RHOD"/>
    <property type="match status" value="1"/>
</dbReference>
<dbReference type="PROSITE" id="PS50206">
    <property type="entry name" value="RHODANESE_3"/>
    <property type="match status" value="1"/>
</dbReference>
<protein>
    <submittedName>
        <fullName evidence="2">Rhodanese-like domain-containing protein</fullName>
    </submittedName>
</protein>
<evidence type="ECO:0000313" key="3">
    <source>
        <dbReference type="Proteomes" id="UP000824093"/>
    </source>
</evidence>
<accession>A0A9D1S997</accession>
<dbReference type="Gene3D" id="3.40.250.10">
    <property type="entry name" value="Rhodanese-like domain"/>
    <property type="match status" value="1"/>
</dbReference>
<dbReference type="AlphaFoldDB" id="A0A9D1S997"/>
<dbReference type="Proteomes" id="UP000824093">
    <property type="component" value="Unassembled WGS sequence"/>
</dbReference>
<dbReference type="InterPro" id="IPR050229">
    <property type="entry name" value="GlpE_sulfurtransferase"/>
</dbReference>
<dbReference type="InterPro" id="IPR036873">
    <property type="entry name" value="Rhodanese-like_dom_sf"/>
</dbReference>
<sequence length="86" mass="9873">MQKINSNLILVDVRSPQEYEEGHLQNSINLPVYKLKDDYKKVLPNKEQEIIIYCKSGARSKKAVKILQELGYQALYHLANGLEGNQ</sequence>
<proteinExistence type="predicted"/>
<comment type="caution">
    <text evidence="2">The sequence shown here is derived from an EMBL/GenBank/DDBJ whole genome shotgun (WGS) entry which is preliminary data.</text>
</comment>
<evidence type="ECO:0000313" key="2">
    <source>
        <dbReference type="EMBL" id="HIU51605.1"/>
    </source>
</evidence>
<feature type="domain" description="Rhodanese" evidence="1">
    <location>
        <begin position="4"/>
        <end position="84"/>
    </location>
</feature>